<organism evidence="1 2">
    <name type="scientific">Gossypium arboreum</name>
    <name type="common">Tree cotton</name>
    <name type="synonym">Gossypium nanking</name>
    <dbReference type="NCBI Taxonomy" id="29729"/>
    <lineage>
        <taxon>Eukaryota</taxon>
        <taxon>Viridiplantae</taxon>
        <taxon>Streptophyta</taxon>
        <taxon>Embryophyta</taxon>
        <taxon>Tracheophyta</taxon>
        <taxon>Spermatophyta</taxon>
        <taxon>Magnoliopsida</taxon>
        <taxon>eudicotyledons</taxon>
        <taxon>Gunneridae</taxon>
        <taxon>Pentapetalae</taxon>
        <taxon>rosids</taxon>
        <taxon>malvids</taxon>
        <taxon>Malvales</taxon>
        <taxon>Malvaceae</taxon>
        <taxon>Malvoideae</taxon>
        <taxon>Gossypium</taxon>
    </lineage>
</organism>
<dbReference type="AlphaFoldDB" id="A0A0B0NIG3"/>
<keyword evidence="2" id="KW-1185">Reference proteome</keyword>
<evidence type="ECO:0000313" key="1">
    <source>
        <dbReference type="EMBL" id="KHG12442.1"/>
    </source>
</evidence>
<evidence type="ECO:0000313" key="2">
    <source>
        <dbReference type="Proteomes" id="UP000032142"/>
    </source>
</evidence>
<reference evidence="2" key="1">
    <citation type="submission" date="2014-09" db="EMBL/GenBank/DDBJ databases">
        <authorList>
            <person name="Mudge J."/>
            <person name="Ramaraj T."/>
            <person name="Lindquist I.E."/>
            <person name="Bharti A.K."/>
            <person name="Sundararajan A."/>
            <person name="Cameron C.T."/>
            <person name="Woodward J.E."/>
            <person name="May G.D."/>
            <person name="Brubaker C."/>
            <person name="Broadhvest J."/>
            <person name="Wilkins T.A."/>
        </authorList>
    </citation>
    <scope>NUCLEOTIDE SEQUENCE</scope>
    <source>
        <strain evidence="2">cv. AKA8401</strain>
    </source>
</reference>
<dbReference type="Proteomes" id="UP000032142">
    <property type="component" value="Unassembled WGS sequence"/>
</dbReference>
<proteinExistence type="predicted"/>
<name>A0A0B0NIG3_GOSAR</name>
<protein>
    <submittedName>
        <fullName evidence="1">Calcium-channel cch1</fullName>
    </submittedName>
</protein>
<accession>A0A0B0NIG3</accession>
<sequence length="134" mass="14753">MCANIPSTRDPLELASHVVQGSHGGSNLENSASISKHCSYFDCDEEDGSRLLRCAWRGRVIRGAWHEWKNWLEAAVAEAFRVSAENSIGVLGLGFCVSPGTNWVLQLPLFAHCRVTGIEQKLQIGPILPSFVEF</sequence>
<dbReference type="EMBL" id="KN397661">
    <property type="protein sequence ID" value="KHG12442.1"/>
    <property type="molecule type" value="Genomic_DNA"/>
</dbReference>
<gene>
    <name evidence="1" type="ORF">F383_10209</name>
</gene>